<evidence type="ECO:0000256" key="5">
    <source>
        <dbReference type="ARBA" id="ARBA00023136"/>
    </source>
</evidence>
<dbReference type="EMBL" id="JAAKDE010000015">
    <property type="protein sequence ID" value="MBA2133465.1"/>
    <property type="molecule type" value="Genomic_DNA"/>
</dbReference>
<protein>
    <submittedName>
        <fullName evidence="7">Branched-chain amino acid ABC transporter permease</fullName>
    </submittedName>
</protein>
<feature type="transmembrane region" description="Helical" evidence="6">
    <location>
        <begin position="285"/>
        <end position="307"/>
    </location>
</feature>
<keyword evidence="3 6" id="KW-0812">Transmembrane</keyword>
<evidence type="ECO:0000256" key="1">
    <source>
        <dbReference type="ARBA" id="ARBA00004651"/>
    </source>
</evidence>
<dbReference type="InterPro" id="IPR001851">
    <property type="entry name" value="ABC_transp_permease"/>
</dbReference>
<accession>A0A8J6I0G7</accession>
<feature type="transmembrane region" description="Helical" evidence="6">
    <location>
        <begin position="7"/>
        <end position="27"/>
    </location>
</feature>
<reference evidence="7" key="1">
    <citation type="submission" date="2020-06" db="EMBL/GenBank/DDBJ databases">
        <title>Novel chitinolytic bacterium.</title>
        <authorList>
            <person name="Ungkulpasvich U."/>
            <person name="Kosugi A."/>
            <person name="Uke A."/>
        </authorList>
    </citation>
    <scope>NUCLEOTIDE SEQUENCE</scope>
    <source>
        <strain evidence="7">UUS1-1</strain>
    </source>
</reference>
<proteinExistence type="predicted"/>
<feature type="transmembrane region" description="Helical" evidence="6">
    <location>
        <begin position="87"/>
        <end position="107"/>
    </location>
</feature>
<dbReference type="AlphaFoldDB" id="A0A8J6I0G7"/>
<feature type="transmembrane region" description="Helical" evidence="6">
    <location>
        <begin position="211"/>
        <end position="236"/>
    </location>
</feature>
<dbReference type="CDD" id="cd06581">
    <property type="entry name" value="TM_PBP1_LivM_like"/>
    <property type="match status" value="1"/>
</dbReference>
<dbReference type="Proteomes" id="UP000657177">
    <property type="component" value="Unassembled WGS sequence"/>
</dbReference>
<evidence type="ECO:0000313" key="7">
    <source>
        <dbReference type="EMBL" id="MBA2133465.1"/>
    </source>
</evidence>
<evidence type="ECO:0000256" key="4">
    <source>
        <dbReference type="ARBA" id="ARBA00022989"/>
    </source>
</evidence>
<keyword evidence="5 6" id="KW-0472">Membrane</keyword>
<evidence type="ECO:0000256" key="3">
    <source>
        <dbReference type="ARBA" id="ARBA00022692"/>
    </source>
</evidence>
<keyword evidence="8" id="KW-1185">Reference proteome</keyword>
<gene>
    <name evidence="7" type="ORF">G5B42_07920</name>
</gene>
<feature type="transmembrane region" description="Helical" evidence="6">
    <location>
        <begin position="248"/>
        <end position="273"/>
    </location>
</feature>
<sequence>MSKKTNTIVSTLIVAAVLLILNLLVMLRVIGEYTSQVLTIAGINVIIALGLNLISGFTGQLALGHAGFMAVGAYTTAALVMKVNLPISVAVFGGALMAAFFGFLIGLPTLRLRGDYLAIVTLGFGEIIRVLMINLPELTGGPAGLKGIPTFTTDFYWRPVLSFALVYLTMTLVVVLLNNLLSSSHGAAIISIREDEIAANAMGINVFYYKLYAFTLSAFIGGLGGALYAPFFGYLSPNMFNFQKSVEFLIIVVLGGMGNLTGTVVAGIGLTYLQEILRFLKDYRLVIYPIILIIVMIFQPSGIMGLFGNKEFSLTRLVNSLLGKQESGEESAEKAGEVQ</sequence>
<evidence type="ECO:0000256" key="2">
    <source>
        <dbReference type="ARBA" id="ARBA00022475"/>
    </source>
</evidence>
<dbReference type="InterPro" id="IPR043428">
    <property type="entry name" value="LivM-like"/>
</dbReference>
<comment type="caution">
    <text evidence="7">The sequence shown here is derived from an EMBL/GenBank/DDBJ whole genome shotgun (WGS) entry which is preliminary data.</text>
</comment>
<evidence type="ECO:0000313" key="8">
    <source>
        <dbReference type="Proteomes" id="UP000657177"/>
    </source>
</evidence>
<dbReference type="Pfam" id="PF02653">
    <property type="entry name" value="BPD_transp_2"/>
    <property type="match status" value="1"/>
</dbReference>
<dbReference type="PANTHER" id="PTHR30482:SF10">
    <property type="entry name" value="HIGH-AFFINITY BRANCHED-CHAIN AMINO ACID TRANSPORT PROTEIN BRAE"/>
    <property type="match status" value="1"/>
</dbReference>
<feature type="transmembrane region" description="Helical" evidence="6">
    <location>
        <begin position="33"/>
        <end position="54"/>
    </location>
</feature>
<name>A0A8J6I0G7_9FIRM</name>
<evidence type="ECO:0000256" key="6">
    <source>
        <dbReference type="SAM" id="Phobius"/>
    </source>
</evidence>
<feature type="transmembrane region" description="Helical" evidence="6">
    <location>
        <begin position="155"/>
        <end position="177"/>
    </location>
</feature>
<comment type="subcellular location">
    <subcellularLocation>
        <location evidence="1">Cell membrane</location>
        <topology evidence="1">Multi-pass membrane protein</topology>
    </subcellularLocation>
</comment>
<dbReference type="RefSeq" id="WP_181339931.1">
    <property type="nucleotide sequence ID" value="NZ_JAAKDE010000015.1"/>
</dbReference>
<organism evidence="7 8">
    <name type="scientific">Capillibacterium thermochitinicola</name>
    <dbReference type="NCBI Taxonomy" id="2699427"/>
    <lineage>
        <taxon>Bacteria</taxon>
        <taxon>Bacillati</taxon>
        <taxon>Bacillota</taxon>
        <taxon>Capillibacterium</taxon>
    </lineage>
</organism>
<keyword evidence="4 6" id="KW-1133">Transmembrane helix</keyword>
<dbReference type="GO" id="GO:0015658">
    <property type="term" value="F:branched-chain amino acid transmembrane transporter activity"/>
    <property type="evidence" value="ECO:0007669"/>
    <property type="project" value="InterPro"/>
</dbReference>
<dbReference type="PANTHER" id="PTHR30482">
    <property type="entry name" value="HIGH-AFFINITY BRANCHED-CHAIN AMINO ACID TRANSPORT SYSTEM PERMEASE"/>
    <property type="match status" value="1"/>
</dbReference>
<dbReference type="GO" id="GO:0005886">
    <property type="term" value="C:plasma membrane"/>
    <property type="evidence" value="ECO:0007669"/>
    <property type="project" value="UniProtKB-SubCell"/>
</dbReference>
<feature type="transmembrane region" description="Helical" evidence="6">
    <location>
        <begin position="61"/>
        <end position="81"/>
    </location>
</feature>
<keyword evidence="2" id="KW-1003">Cell membrane</keyword>